<dbReference type="SUPFAM" id="SSF52172">
    <property type="entry name" value="CheY-like"/>
    <property type="match status" value="1"/>
</dbReference>
<evidence type="ECO:0000313" key="1">
    <source>
        <dbReference type="EMBL" id="NVL05532.1"/>
    </source>
</evidence>
<reference evidence="1" key="1">
    <citation type="submission" date="2020-06" db="EMBL/GenBank/DDBJ databases">
        <title>Whole Genome Sequence of Bradyrhizobium sp. Strain 66S1MB.</title>
        <authorList>
            <person name="Bromfield E."/>
            <person name="Cloutier S."/>
        </authorList>
    </citation>
    <scope>NUCLEOTIDE SEQUENCE</scope>
    <source>
        <strain evidence="1">66S1MB</strain>
    </source>
</reference>
<gene>
    <name evidence="1" type="ORF">HU230_07340</name>
</gene>
<dbReference type="InterPro" id="IPR011006">
    <property type="entry name" value="CheY-like_superfamily"/>
</dbReference>
<comment type="caution">
    <text evidence="1">The sequence shown here is derived from an EMBL/GenBank/DDBJ whole genome shotgun (WGS) entry which is preliminary data.</text>
</comment>
<organism evidence="1">
    <name type="scientific">Bradyrhizobium quebecense</name>
    <dbReference type="NCBI Taxonomy" id="2748629"/>
    <lineage>
        <taxon>Bacteria</taxon>
        <taxon>Pseudomonadati</taxon>
        <taxon>Pseudomonadota</taxon>
        <taxon>Alphaproteobacteria</taxon>
        <taxon>Hyphomicrobiales</taxon>
        <taxon>Nitrobacteraceae</taxon>
        <taxon>Bradyrhizobium</taxon>
    </lineage>
</organism>
<accession>A0A974A9T5</accession>
<evidence type="ECO:0008006" key="2">
    <source>
        <dbReference type="Google" id="ProtNLM"/>
    </source>
</evidence>
<proteinExistence type="predicted"/>
<dbReference type="AlphaFoldDB" id="A0A974A9T5"/>
<dbReference type="RefSeq" id="WP_176529536.1">
    <property type="nucleotide sequence ID" value="NZ_CP088022.1"/>
</dbReference>
<sequence length="47" mass="5229">MSDPTIYVIDDDDAARDGLVFLLTTANFTVQGYHSARAFLDEIHLAE</sequence>
<name>A0A974A9T5_9BRAD</name>
<protein>
    <recommendedName>
        <fullName evidence="2">DNA-binding response regulator</fullName>
    </recommendedName>
</protein>
<dbReference type="EMBL" id="JABWSX010000001">
    <property type="protein sequence ID" value="NVL05532.1"/>
    <property type="molecule type" value="Genomic_DNA"/>
</dbReference>